<reference evidence="1" key="1">
    <citation type="submission" date="2021-03" db="EMBL/GenBank/DDBJ databases">
        <title>Evolutionary priming and transition to the ectomycorrhizal habit in an iconic lineage of mushroom-forming fungi: is preadaptation a requirement?</title>
        <authorList>
            <consortium name="DOE Joint Genome Institute"/>
            <person name="Looney B.P."/>
            <person name="Miyauchi S."/>
            <person name="Morin E."/>
            <person name="Drula E."/>
            <person name="Courty P.E."/>
            <person name="Chicoki N."/>
            <person name="Fauchery L."/>
            <person name="Kohler A."/>
            <person name="Kuo A."/>
            <person name="LaButti K."/>
            <person name="Pangilinan J."/>
            <person name="Lipzen A."/>
            <person name="Riley R."/>
            <person name="Andreopoulos W."/>
            <person name="He G."/>
            <person name="Johnson J."/>
            <person name="Barry K.W."/>
            <person name="Grigoriev I.V."/>
            <person name="Nagy L."/>
            <person name="Hibbett D."/>
            <person name="Henrissat B."/>
            <person name="Matheny P.B."/>
            <person name="Labbe J."/>
            <person name="Martin A.F."/>
        </authorList>
    </citation>
    <scope>NUCLEOTIDE SEQUENCE</scope>
    <source>
        <strain evidence="1">BPL698</strain>
    </source>
</reference>
<dbReference type="Proteomes" id="UP001207468">
    <property type="component" value="Unassembled WGS sequence"/>
</dbReference>
<accession>A0ACC0U0L5</accession>
<organism evidence="1 2">
    <name type="scientific">Russula earlei</name>
    <dbReference type="NCBI Taxonomy" id="71964"/>
    <lineage>
        <taxon>Eukaryota</taxon>
        <taxon>Fungi</taxon>
        <taxon>Dikarya</taxon>
        <taxon>Basidiomycota</taxon>
        <taxon>Agaricomycotina</taxon>
        <taxon>Agaricomycetes</taxon>
        <taxon>Russulales</taxon>
        <taxon>Russulaceae</taxon>
        <taxon>Russula</taxon>
    </lineage>
</organism>
<dbReference type="EMBL" id="JAGFNK010000258">
    <property type="protein sequence ID" value="KAI9455108.1"/>
    <property type="molecule type" value="Genomic_DNA"/>
</dbReference>
<proteinExistence type="predicted"/>
<name>A0ACC0U0L5_9AGAM</name>
<sequence>MAVIRPSTPPQTEQTITFSPLKYDLSGSHTHTSTPQKLASERYKDMTWDVCDKFVGPMPIAEFLSEFVPEASQARKTERIISFDKRSVSHNEDHFIQAIKTSGLADNLTFVNTTAKQDKAILGRPDIVIYRKREGHQENERLTSLDWRAVDVWIENKKGKRGHFSQPYTYEARGWGSSVTLGGLSARIVFGSSLTRSSSLERQKGDYCDGIAVVQSIPSYSIGTKNPNTLSEFIWRLNSLTFAQRGYDTTVTSVSKNDKGVGDAQSTLAVYMDVEKIEVEDLRQILVNDDHATDGQPKPYIIWKPIWETKTLFGIEKEGDIYRDLLEAKVRFIPELGPAGDVLSTPEHSLDVQCTRTQDYVKDGERKRIWCPGTPRVKRYVHYRLVLNTLGQPLSTFGSTRELCQVIRDAMIAHTDAYDKAKILHRDVSAGNILIAPDRSGLLIDWDMSKRVDVTQQRQHSRTGTWQFISTGLLLHPHARSHQISDDIESFYWVLIYIVMKCRHSAIEGQSQDMQRVLMDTETWMKMVLSGAVTESYLSYTN</sequence>
<gene>
    <name evidence="1" type="ORF">F5148DRAFT_1151563</name>
</gene>
<evidence type="ECO:0000313" key="2">
    <source>
        <dbReference type="Proteomes" id="UP001207468"/>
    </source>
</evidence>
<evidence type="ECO:0000313" key="1">
    <source>
        <dbReference type="EMBL" id="KAI9455108.1"/>
    </source>
</evidence>
<keyword evidence="2" id="KW-1185">Reference proteome</keyword>
<protein>
    <submittedName>
        <fullName evidence="1">Uncharacterized protein</fullName>
    </submittedName>
</protein>
<comment type="caution">
    <text evidence="1">The sequence shown here is derived from an EMBL/GenBank/DDBJ whole genome shotgun (WGS) entry which is preliminary data.</text>
</comment>